<dbReference type="InterPro" id="IPR051414">
    <property type="entry name" value="Adenylate-forming_Reductase"/>
</dbReference>
<dbReference type="PANTHER" id="PTHR43439">
    <property type="entry name" value="PHENYLACETATE-COENZYME A LIGASE"/>
    <property type="match status" value="1"/>
</dbReference>
<dbReference type="InterPro" id="IPR011880">
    <property type="entry name" value="PA_CoA_ligase"/>
</dbReference>
<accession>A0A844FY32</accession>
<dbReference type="AlphaFoldDB" id="A0A844FY32"/>
<evidence type="ECO:0000256" key="2">
    <source>
        <dbReference type="ARBA" id="ARBA00022450"/>
    </source>
</evidence>
<dbReference type="EMBL" id="VUNS01000001">
    <property type="protein sequence ID" value="MST95644.1"/>
    <property type="molecule type" value="Genomic_DNA"/>
</dbReference>
<comment type="similarity">
    <text evidence="7">Belongs to the phenylacetyl-CoA ligase family.</text>
</comment>
<dbReference type="InterPro" id="IPR045851">
    <property type="entry name" value="AMP-bd_C_sf"/>
</dbReference>
<dbReference type="FunFam" id="3.40.50.12780:FF:000016">
    <property type="entry name" value="Phenylacetate-coenzyme A ligase"/>
    <property type="match status" value="1"/>
</dbReference>
<reference evidence="14 15" key="1">
    <citation type="submission" date="2019-08" db="EMBL/GenBank/DDBJ databases">
        <title>In-depth cultivation of the pig gut microbiome towards novel bacterial diversity and tailored functional studies.</title>
        <authorList>
            <person name="Wylensek D."/>
            <person name="Hitch T.C.A."/>
            <person name="Clavel T."/>
        </authorList>
    </citation>
    <scope>NUCLEOTIDE SEQUENCE [LARGE SCALE GENOMIC DNA]</scope>
    <source>
        <strain evidence="14 15">BBE-744-WT-12</strain>
    </source>
</reference>
<dbReference type="RefSeq" id="WP_154416711.1">
    <property type="nucleotide sequence ID" value="NZ_VUNS01000001.1"/>
</dbReference>
<dbReference type="EC" id="6.2.1.30" evidence="8"/>
<evidence type="ECO:0000256" key="9">
    <source>
        <dbReference type="ARBA" id="ARBA00068695"/>
    </source>
</evidence>
<evidence type="ECO:0000256" key="1">
    <source>
        <dbReference type="ARBA" id="ARBA00011245"/>
    </source>
</evidence>
<feature type="region of interest" description="Disordered" evidence="11">
    <location>
        <begin position="407"/>
        <end position="430"/>
    </location>
</feature>
<dbReference type="GO" id="GO:0010124">
    <property type="term" value="P:phenylacetate catabolic process"/>
    <property type="evidence" value="ECO:0007669"/>
    <property type="project" value="InterPro"/>
</dbReference>
<dbReference type="GO" id="GO:0047475">
    <property type="term" value="F:phenylacetate-CoA ligase activity"/>
    <property type="evidence" value="ECO:0007669"/>
    <property type="project" value="UniProtKB-EC"/>
</dbReference>
<proteinExistence type="inferred from homology"/>
<evidence type="ECO:0000256" key="6">
    <source>
        <dbReference type="ARBA" id="ARBA00060591"/>
    </source>
</evidence>
<evidence type="ECO:0000256" key="3">
    <source>
        <dbReference type="ARBA" id="ARBA00022553"/>
    </source>
</evidence>
<keyword evidence="3" id="KW-0597">Phosphoprotein</keyword>
<evidence type="ECO:0000259" key="13">
    <source>
        <dbReference type="Pfam" id="PF14535"/>
    </source>
</evidence>
<keyword evidence="15" id="KW-1185">Reference proteome</keyword>
<dbReference type="SUPFAM" id="SSF56801">
    <property type="entry name" value="Acetyl-CoA synthetase-like"/>
    <property type="match status" value="1"/>
</dbReference>
<dbReference type="InterPro" id="IPR000873">
    <property type="entry name" value="AMP-dep_synth/lig_dom"/>
</dbReference>
<keyword evidence="5" id="KW-0547">Nucleotide-binding</keyword>
<feature type="domain" description="AMP-dependent ligase C-terminal" evidence="13">
    <location>
        <begin position="338"/>
        <end position="423"/>
    </location>
</feature>
<sequence length="430" mass="47363">MSRVEFFNPAAETMSADELHALRNARLKSGVRHAAANSRFFAEHFERAGIDVAEFRGLDDLAKLPTMCKEDFRREYPLGMCCVDRQDLAEMHMSSGSTGTPVVMPYTAADLEQWAECMARCYAMSGAQPHDICQITPGLGLFNGGFGCYHGARRYGMFIVPCGPGNTLRQIRLARDFGSTVLTAVVSYGIRIMEVLEEEKSSLPELKIGIFGAETFSDEMKKRLSSGLGIEVFDIYGMTETGGIGTLGMDCKDHSGIHVWEDQYAVEIVDPDSGEAVPDGEEGELVVTSLTREALPVIRFRTGDLTRVIHRGRCACGRTHLKIAGVTGRVDDMLIIKGVNFFPKQIEQSLLKIPGVHPTYQIIIEEEHGVRNLHINVEAEPGVTGYMIEKQLKEDLGFSPDGDVYAPGTLPRQEGKAKRVFHRKAGEGKA</sequence>
<dbReference type="GO" id="GO:0000166">
    <property type="term" value="F:nucleotide binding"/>
    <property type="evidence" value="ECO:0007669"/>
    <property type="project" value="UniProtKB-KW"/>
</dbReference>
<evidence type="ECO:0000256" key="11">
    <source>
        <dbReference type="SAM" id="MobiDB-lite"/>
    </source>
</evidence>
<evidence type="ECO:0000256" key="7">
    <source>
        <dbReference type="ARBA" id="ARBA00061566"/>
    </source>
</evidence>
<evidence type="ECO:0000313" key="14">
    <source>
        <dbReference type="EMBL" id="MST95644.1"/>
    </source>
</evidence>
<organism evidence="14 15">
    <name type="scientific">Victivallis lenta</name>
    <dbReference type="NCBI Taxonomy" id="2606640"/>
    <lineage>
        <taxon>Bacteria</taxon>
        <taxon>Pseudomonadati</taxon>
        <taxon>Lentisphaerota</taxon>
        <taxon>Lentisphaeria</taxon>
        <taxon>Victivallales</taxon>
        <taxon>Victivallaceae</taxon>
        <taxon>Victivallis</taxon>
    </lineage>
</organism>
<evidence type="ECO:0000256" key="10">
    <source>
        <dbReference type="ARBA" id="ARBA00075111"/>
    </source>
</evidence>
<dbReference type="Gene3D" id="3.30.300.30">
    <property type="match status" value="1"/>
</dbReference>
<dbReference type="InterPro" id="IPR028154">
    <property type="entry name" value="AMP-dep_Lig_C"/>
</dbReference>
<evidence type="ECO:0000256" key="8">
    <source>
        <dbReference type="ARBA" id="ARBA00066629"/>
    </source>
</evidence>
<dbReference type="CDD" id="cd05913">
    <property type="entry name" value="PaaK"/>
    <property type="match status" value="1"/>
</dbReference>
<keyword evidence="2" id="KW-0596">Phosphopantetheine</keyword>
<comment type="subunit">
    <text evidence="1">Monomer.</text>
</comment>
<keyword evidence="4 14" id="KW-0436">Ligase</keyword>
<dbReference type="Pfam" id="PF00501">
    <property type="entry name" value="AMP-binding"/>
    <property type="match status" value="1"/>
</dbReference>
<dbReference type="Proteomes" id="UP000435649">
    <property type="component" value="Unassembled WGS sequence"/>
</dbReference>
<dbReference type="Gene3D" id="3.40.50.12780">
    <property type="entry name" value="N-terminal domain of ligase-like"/>
    <property type="match status" value="1"/>
</dbReference>
<name>A0A844FY32_9BACT</name>
<dbReference type="Pfam" id="PF14535">
    <property type="entry name" value="AMP-binding_C_2"/>
    <property type="match status" value="1"/>
</dbReference>
<evidence type="ECO:0000259" key="12">
    <source>
        <dbReference type="Pfam" id="PF00501"/>
    </source>
</evidence>
<evidence type="ECO:0000313" key="15">
    <source>
        <dbReference type="Proteomes" id="UP000435649"/>
    </source>
</evidence>
<evidence type="ECO:0000256" key="4">
    <source>
        <dbReference type="ARBA" id="ARBA00022598"/>
    </source>
</evidence>
<comment type="pathway">
    <text evidence="6">Aromatic compound metabolism; phenylacetate degradation.</text>
</comment>
<dbReference type="PANTHER" id="PTHR43439:SF2">
    <property type="entry name" value="ENZYME, PUTATIVE (JCVI)-RELATED"/>
    <property type="match status" value="1"/>
</dbReference>
<comment type="caution">
    <text evidence="14">The sequence shown here is derived from an EMBL/GenBank/DDBJ whole genome shotgun (WGS) entry which is preliminary data.</text>
</comment>
<protein>
    <recommendedName>
        <fullName evidence="9">Phenylacetate-coenzyme A ligase</fullName>
        <ecNumber evidence="8">6.2.1.30</ecNumber>
    </recommendedName>
    <alternativeName>
        <fullName evidence="10">Phenylacetyl-CoA ligase</fullName>
    </alternativeName>
</protein>
<gene>
    <name evidence="14" type="ORF">FYJ85_01095</name>
</gene>
<evidence type="ECO:0000256" key="5">
    <source>
        <dbReference type="ARBA" id="ARBA00022741"/>
    </source>
</evidence>
<feature type="domain" description="AMP-dependent synthetase/ligase" evidence="12">
    <location>
        <begin position="81"/>
        <end position="288"/>
    </location>
</feature>
<dbReference type="InterPro" id="IPR042099">
    <property type="entry name" value="ANL_N_sf"/>
</dbReference>